<protein>
    <submittedName>
        <fullName evidence="2">Uncharacterized protein</fullName>
    </submittedName>
</protein>
<proteinExistence type="predicted"/>
<name>A0A0C3CFR9_HEBCY</name>
<dbReference type="EMBL" id="KN831776">
    <property type="protein sequence ID" value="KIM43014.1"/>
    <property type="molecule type" value="Genomic_DNA"/>
</dbReference>
<sequence>MARRRMNLMASVSRSSGLEKDGDDVFANHRRHPGESENHKKQRLDAQENVLILFRKFFNISLLNPAKLQRLVGKLREGVASSARKDTFALEGEFLSAYETSLYLSVIFESPKQTISIIPHLFPPSSEPPAQFTEALPSVHSLLCSLLHHLVASYPSQGTYHQHLASIPTTALPPGSRLSLWLKSVTKNLRMRNYVKFSVLSQKATVAKLLEPPISTNPKGSGSDILASNAVFFLVDALRRKASETAWNILRSAYRELDQCSTGTETWLARSLFMDSVHGDEWTLEAGYWLETKASLGHVRRKEDTAGKWIVCKSVKQ</sequence>
<evidence type="ECO:0000313" key="3">
    <source>
        <dbReference type="Proteomes" id="UP000053424"/>
    </source>
</evidence>
<dbReference type="AlphaFoldDB" id="A0A0C3CFR9"/>
<organism evidence="2 3">
    <name type="scientific">Hebeloma cylindrosporum</name>
    <dbReference type="NCBI Taxonomy" id="76867"/>
    <lineage>
        <taxon>Eukaryota</taxon>
        <taxon>Fungi</taxon>
        <taxon>Dikarya</taxon>
        <taxon>Basidiomycota</taxon>
        <taxon>Agaricomycotina</taxon>
        <taxon>Agaricomycetes</taxon>
        <taxon>Agaricomycetidae</taxon>
        <taxon>Agaricales</taxon>
        <taxon>Agaricineae</taxon>
        <taxon>Hymenogastraceae</taxon>
        <taxon>Hebeloma</taxon>
    </lineage>
</organism>
<dbReference type="HOGENOM" id="CLU_042182_1_0_1"/>
<feature type="compositionally biased region" description="Basic and acidic residues" evidence="1">
    <location>
        <begin position="33"/>
        <end position="42"/>
    </location>
</feature>
<accession>A0A0C3CFR9</accession>
<dbReference type="Proteomes" id="UP000053424">
    <property type="component" value="Unassembled WGS sequence"/>
</dbReference>
<dbReference type="OrthoDB" id="2100128at2759"/>
<keyword evidence="3" id="KW-1185">Reference proteome</keyword>
<evidence type="ECO:0000256" key="1">
    <source>
        <dbReference type="SAM" id="MobiDB-lite"/>
    </source>
</evidence>
<reference evidence="3" key="2">
    <citation type="submission" date="2015-01" db="EMBL/GenBank/DDBJ databases">
        <title>Evolutionary Origins and Diversification of the Mycorrhizal Mutualists.</title>
        <authorList>
            <consortium name="DOE Joint Genome Institute"/>
            <consortium name="Mycorrhizal Genomics Consortium"/>
            <person name="Kohler A."/>
            <person name="Kuo A."/>
            <person name="Nagy L.G."/>
            <person name="Floudas D."/>
            <person name="Copeland A."/>
            <person name="Barry K.W."/>
            <person name="Cichocki N."/>
            <person name="Veneault-Fourrey C."/>
            <person name="LaButti K."/>
            <person name="Lindquist E.A."/>
            <person name="Lipzen A."/>
            <person name="Lundell T."/>
            <person name="Morin E."/>
            <person name="Murat C."/>
            <person name="Riley R."/>
            <person name="Ohm R."/>
            <person name="Sun H."/>
            <person name="Tunlid A."/>
            <person name="Henrissat B."/>
            <person name="Grigoriev I.V."/>
            <person name="Hibbett D.S."/>
            <person name="Martin F."/>
        </authorList>
    </citation>
    <scope>NUCLEOTIDE SEQUENCE [LARGE SCALE GENOMIC DNA]</scope>
    <source>
        <strain evidence="3">h7</strain>
    </source>
</reference>
<gene>
    <name evidence="2" type="ORF">M413DRAFT_69341</name>
</gene>
<reference evidence="2 3" key="1">
    <citation type="submission" date="2014-04" db="EMBL/GenBank/DDBJ databases">
        <authorList>
            <consortium name="DOE Joint Genome Institute"/>
            <person name="Kuo A."/>
            <person name="Gay G."/>
            <person name="Dore J."/>
            <person name="Kohler A."/>
            <person name="Nagy L.G."/>
            <person name="Floudas D."/>
            <person name="Copeland A."/>
            <person name="Barry K.W."/>
            <person name="Cichocki N."/>
            <person name="Veneault-Fourrey C."/>
            <person name="LaButti K."/>
            <person name="Lindquist E.A."/>
            <person name="Lipzen A."/>
            <person name="Lundell T."/>
            <person name="Morin E."/>
            <person name="Murat C."/>
            <person name="Sun H."/>
            <person name="Tunlid A."/>
            <person name="Henrissat B."/>
            <person name="Grigoriev I.V."/>
            <person name="Hibbett D.S."/>
            <person name="Martin F."/>
            <person name="Nordberg H.P."/>
            <person name="Cantor M.N."/>
            <person name="Hua S.X."/>
        </authorList>
    </citation>
    <scope>NUCLEOTIDE SEQUENCE [LARGE SCALE GENOMIC DNA]</scope>
    <source>
        <strain evidence="3">h7</strain>
    </source>
</reference>
<feature type="region of interest" description="Disordered" evidence="1">
    <location>
        <begin position="1"/>
        <end position="42"/>
    </location>
</feature>
<dbReference type="STRING" id="686832.A0A0C3CFR9"/>
<evidence type="ECO:0000313" key="2">
    <source>
        <dbReference type="EMBL" id="KIM43014.1"/>
    </source>
</evidence>